<dbReference type="Proteomes" id="UP000298438">
    <property type="component" value="Unassembled WGS sequence"/>
</dbReference>
<dbReference type="NCBIfam" id="TIGR02937">
    <property type="entry name" value="sigma70-ECF"/>
    <property type="match status" value="1"/>
</dbReference>
<dbReference type="InterPro" id="IPR039425">
    <property type="entry name" value="RNA_pol_sigma-70-like"/>
</dbReference>
<dbReference type="PANTHER" id="PTHR43133">
    <property type="entry name" value="RNA POLYMERASE ECF-TYPE SIGMA FACTO"/>
    <property type="match status" value="1"/>
</dbReference>
<evidence type="ECO:0000313" key="8">
    <source>
        <dbReference type="Proteomes" id="UP000298438"/>
    </source>
</evidence>
<dbReference type="InterPro" id="IPR036388">
    <property type="entry name" value="WH-like_DNA-bd_sf"/>
</dbReference>
<dbReference type="InterPro" id="IPR013324">
    <property type="entry name" value="RNA_pol_sigma_r3/r4-like"/>
</dbReference>
<dbReference type="Gene3D" id="1.10.10.10">
    <property type="entry name" value="Winged helix-like DNA-binding domain superfamily/Winged helix DNA-binding domain"/>
    <property type="match status" value="1"/>
</dbReference>
<dbReference type="Pfam" id="PF08281">
    <property type="entry name" value="Sigma70_r4_2"/>
    <property type="match status" value="1"/>
</dbReference>
<dbReference type="AlphaFoldDB" id="A0A4Y9RT18"/>
<dbReference type="GO" id="GO:0016987">
    <property type="term" value="F:sigma factor activity"/>
    <property type="evidence" value="ECO:0007669"/>
    <property type="project" value="UniProtKB-KW"/>
</dbReference>
<dbReference type="OrthoDB" id="9780326at2"/>
<dbReference type="CDD" id="cd06171">
    <property type="entry name" value="Sigma70_r4"/>
    <property type="match status" value="1"/>
</dbReference>
<name>A0A4Y9RT18_9BURK</name>
<accession>A0A4Y9RT18</accession>
<evidence type="ECO:0000259" key="5">
    <source>
        <dbReference type="Pfam" id="PF04542"/>
    </source>
</evidence>
<evidence type="ECO:0000313" key="7">
    <source>
        <dbReference type="EMBL" id="TFW10679.1"/>
    </source>
</evidence>
<dbReference type="Pfam" id="PF04542">
    <property type="entry name" value="Sigma70_r2"/>
    <property type="match status" value="1"/>
</dbReference>
<dbReference type="GO" id="GO:0003677">
    <property type="term" value="F:DNA binding"/>
    <property type="evidence" value="ECO:0007669"/>
    <property type="project" value="InterPro"/>
</dbReference>
<comment type="similarity">
    <text evidence="1">Belongs to the sigma-70 factor family. ECF subfamily.</text>
</comment>
<proteinExistence type="inferred from homology"/>
<keyword evidence="8" id="KW-1185">Reference proteome</keyword>
<evidence type="ECO:0000256" key="3">
    <source>
        <dbReference type="ARBA" id="ARBA00023082"/>
    </source>
</evidence>
<evidence type="ECO:0000256" key="2">
    <source>
        <dbReference type="ARBA" id="ARBA00023015"/>
    </source>
</evidence>
<evidence type="ECO:0000256" key="1">
    <source>
        <dbReference type="ARBA" id="ARBA00010641"/>
    </source>
</evidence>
<dbReference type="InterPro" id="IPR013325">
    <property type="entry name" value="RNA_pol_sigma_r2"/>
</dbReference>
<feature type="domain" description="RNA polymerase sigma-70 region 2" evidence="5">
    <location>
        <begin position="38"/>
        <end position="103"/>
    </location>
</feature>
<protein>
    <submittedName>
        <fullName evidence="7">Sigma-70 family RNA polymerase sigma factor</fullName>
    </submittedName>
</protein>
<dbReference type="Gene3D" id="1.10.1740.10">
    <property type="match status" value="1"/>
</dbReference>
<dbReference type="PANTHER" id="PTHR43133:SF32">
    <property type="entry name" value="BLR3042 PROTEIN"/>
    <property type="match status" value="1"/>
</dbReference>
<organism evidence="7 8">
    <name type="scientific">Zemynaea arenosa</name>
    <dbReference type="NCBI Taxonomy" id="2561931"/>
    <lineage>
        <taxon>Bacteria</taxon>
        <taxon>Pseudomonadati</taxon>
        <taxon>Pseudomonadota</taxon>
        <taxon>Betaproteobacteria</taxon>
        <taxon>Burkholderiales</taxon>
        <taxon>Oxalobacteraceae</taxon>
        <taxon>Telluria group</taxon>
        <taxon>Zemynaea</taxon>
    </lineage>
</organism>
<reference evidence="7 8" key="1">
    <citation type="submission" date="2019-03" db="EMBL/GenBank/DDBJ databases">
        <title>Draft Genome Sequence of Massilia arenosa sp. nov., a Novel Massilia Species Isolated from a Sandy-loam Maize Soil.</title>
        <authorList>
            <person name="Raths R."/>
            <person name="Peta V."/>
            <person name="Bucking H."/>
        </authorList>
    </citation>
    <scope>NUCLEOTIDE SEQUENCE [LARGE SCALE GENOMIC DNA]</scope>
    <source>
        <strain evidence="7 8">MC02</strain>
    </source>
</reference>
<keyword evidence="2" id="KW-0805">Transcription regulation</keyword>
<comment type="caution">
    <text evidence="7">The sequence shown here is derived from an EMBL/GenBank/DDBJ whole genome shotgun (WGS) entry which is preliminary data.</text>
</comment>
<dbReference type="RefSeq" id="WP_135209545.1">
    <property type="nucleotide sequence ID" value="NZ_SPVF01000274.1"/>
</dbReference>
<keyword evidence="3" id="KW-0731">Sigma factor</keyword>
<sequence length="197" mass="22171">MLGKLFTGHTARTADLAARELALLAQVERGDREAFAQLYRAYFPRLARFLDRMTRNPATIEEIINDTMLVVWQRPEGFDHSCRLSTWIFGIAYRKALKALSRTDDPVDSDADTLAADAALQPEVVFSMHQLQDRVARALDALPAAQRTVVNLACYHEMGYEEIASIMGCPVNTVKTRMFNARARLRTLLGSELEIRG</sequence>
<dbReference type="SUPFAM" id="SSF88946">
    <property type="entry name" value="Sigma2 domain of RNA polymerase sigma factors"/>
    <property type="match status" value="1"/>
</dbReference>
<keyword evidence="4" id="KW-0804">Transcription</keyword>
<dbReference type="InterPro" id="IPR014284">
    <property type="entry name" value="RNA_pol_sigma-70_dom"/>
</dbReference>
<dbReference type="EMBL" id="SPVF01000274">
    <property type="protein sequence ID" value="TFW10679.1"/>
    <property type="molecule type" value="Genomic_DNA"/>
</dbReference>
<gene>
    <name evidence="7" type="ORF">E4L96_22950</name>
</gene>
<dbReference type="InterPro" id="IPR013249">
    <property type="entry name" value="RNA_pol_sigma70_r4_t2"/>
</dbReference>
<dbReference type="SUPFAM" id="SSF88659">
    <property type="entry name" value="Sigma3 and sigma4 domains of RNA polymerase sigma factors"/>
    <property type="match status" value="1"/>
</dbReference>
<feature type="domain" description="RNA polymerase sigma factor 70 region 4 type 2" evidence="6">
    <location>
        <begin position="133"/>
        <end position="185"/>
    </location>
</feature>
<evidence type="ECO:0000256" key="4">
    <source>
        <dbReference type="ARBA" id="ARBA00023163"/>
    </source>
</evidence>
<dbReference type="InterPro" id="IPR007627">
    <property type="entry name" value="RNA_pol_sigma70_r2"/>
</dbReference>
<dbReference type="GO" id="GO:0006352">
    <property type="term" value="P:DNA-templated transcription initiation"/>
    <property type="evidence" value="ECO:0007669"/>
    <property type="project" value="InterPro"/>
</dbReference>
<evidence type="ECO:0000259" key="6">
    <source>
        <dbReference type="Pfam" id="PF08281"/>
    </source>
</evidence>